<feature type="binding site" evidence="2">
    <location>
        <begin position="227"/>
        <end position="234"/>
    </location>
    <ligand>
        <name>ATP</name>
        <dbReference type="ChEBI" id="CHEBI:30616"/>
    </ligand>
</feature>
<organism evidence="5 6">
    <name type="scientific">Candidatus Neomicrothrix parvicella RN1</name>
    <dbReference type="NCBI Taxonomy" id="1229780"/>
    <lineage>
        <taxon>Bacteria</taxon>
        <taxon>Bacillati</taxon>
        <taxon>Actinomycetota</taxon>
        <taxon>Acidimicrobiia</taxon>
        <taxon>Acidimicrobiales</taxon>
        <taxon>Microthrixaceae</taxon>
        <taxon>Candidatus Neomicrothrix</taxon>
    </lineage>
</organism>
<dbReference type="InterPro" id="IPR025758">
    <property type="entry name" value="Fic/DOC_N"/>
</dbReference>
<evidence type="ECO:0000256" key="3">
    <source>
        <dbReference type="SAM" id="MobiDB-lite"/>
    </source>
</evidence>
<protein>
    <submittedName>
        <fullName evidence="5">Filamentation induced by cAMP protein Fic</fullName>
    </submittedName>
</protein>
<comment type="caution">
    <text evidence="5">The sequence shown here is derived from an EMBL/GenBank/DDBJ whole genome shotgun (WGS) entry which is preliminary data.</text>
</comment>
<dbReference type="RefSeq" id="WP_012226891.1">
    <property type="nucleotide sequence ID" value="NZ_HG422565.1"/>
</dbReference>
<name>R4YZD5_9ACTN</name>
<dbReference type="PANTHER" id="PTHR13504">
    <property type="entry name" value="FIDO DOMAIN-CONTAINING PROTEIN DDB_G0283145"/>
    <property type="match status" value="1"/>
</dbReference>
<dbReference type="OrthoDB" id="9813719at2"/>
<accession>R4YZD5</accession>
<keyword evidence="6" id="KW-1185">Reference proteome</keyword>
<dbReference type="Pfam" id="PF02661">
    <property type="entry name" value="Fic"/>
    <property type="match status" value="1"/>
</dbReference>
<dbReference type="EMBL" id="CANL01000022">
    <property type="protein sequence ID" value="CCM63793.1"/>
    <property type="molecule type" value="Genomic_DNA"/>
</dbReference>
<reference evidence="5 6" key="1">
    <citation type="journal article" date="2013" name="ISME J.">
        <title>Metabolic model for the filamentous 'Candidatus Microthrix parvicella' based on genomic and metagenomic analyses.</title>
        <authorList>
            <person name="Jon McIlroy S."/>
            <person name="Kristiansen R."/>
            <person name="Albertsen M."/>
            <person name="Michael Karst S."/>
            <person name="Rossetti S."/>
            <person name="Lund Nielsen J."/>
            <person name="Tandoi V."/>
            <person name="James Seviour R."/>
            <person name="Nielsen P.H."/>
        </authorList>
    </citation>
    <scope>NUCLEOTIDE SEQUENCE [LARGE SCALE GENOMIC DNA]</scope>
    <source>
        <strain evidence="5 6">RN1</strain>
    </source>
</reference>
<dbReference type="Proteomes" id="UP000018291">
    <property type="component" value="Unassembled WGS sequence"/>
</dbReference>
<evidence type="ECO:0000313" key="5">
    <source>
        <dbReference type="EMBL" id="CCM63793.1"/>
    </source>
</evidence>
<dbReference type="InterPro" id="IPR040198">
    <property type="entry name" value="Fido_containing"/>
</dbReference>
<dbReference type="Gene3D" id="1.10.3290.10">
    <property type="entry name" value="Fido-like domain"/>
    <property type="match status" value="1"/>
</dbReference>
<sequence>MASHLRKRWDANFQGMSRRDRRGCDYDAYLADPLADWDLSIPADVAADVADAEAAVRALNDAGTTHVSLEGLARFLLRAESVGSSKIEGLEAAARRLARAEAAIVLGGEANDRVAAEVIGNIAAMESAVELATSADPFELDDLLSVHRTLMDNSPSPELGGVVREEQNWIGGNSFNPCSAAFVPPPHEYLPDLLADLLGYVNGDEHSPLVQAAIAHAQFETLHPFVDGNGRTGRALIHVVLRRRGLAPTFVPPISLVLATWSDDYVNGLMTYRHLSEPESTQRSATAVEWLRMFATATSRACQDAGTYSDDIGELTAIWRSKLGRVRANSSADLLLRVLPGAPIVTVGSASKLIGRSKARTTDAVNALARAGILQQRNVGRHRYRVFEATEVLDLFTGLERVLASQTGDTTSGPPIRRVPQHPGSAEPTGQTRSHPPIPSSASASASASSRPDDSPPANATIRSLRR</sequence>
<dbReference type="InterPro" id="IPR036597">
    <property type="entry name" value="Fido-like_dom_sf"/>
</dbReference>
<dbReference type="InterPro" id="IPR003812">
    <property type="entry name" value="Fido"/>
</dbReference>
<evidence type="ECO:0000256" key="1">
    <source>
        <dbReference type="PIRSR" id="PIRSR640198-1"/>
    </source>
</evidence>
<feature type="active site" evidence="1">
    <location>
        <position position="223"/>
    </location>
</feature>
<feature type="compositionally biased region" description="Low complexity" evidence="3">
    <location>
        <begin position="440"/>
        <end position="460"/>
    </location>
</feature>
<feature type="region of interest" description="Disordered" evidence="3">
    <location>
        <begin position="405"/>
        <end position="467"/>
    </location>
</feature>
<evidence type="ECO:0000256" key="2">
    <source>
        <dbReference type="PIRSR" id="PIRSR640198-2"/>
    </source>
</evidence>
<dbReference type="STRING" id="1229780.BN381_290161"/>
<feature type="domain" description="Fido" evidence="4">
    <location>
        <begin position="138"/>
        <end position="293"/>
    </location>
</feature>
<dbReference type="SUPFAM" id="SSF140931">
    <property type="entry name" value="Fic-like"/>
    <property type="match status" value="1"/>
</dbReference>
<dbReference type="PROSITE" id="PS51459">
    <property type="entry name" value="FIDO"/>
    <property type="match status" value="1"/>
</dbReference>
<proteinExistence type="predicted"/>
<dbReference type="AlphaFoldDB" id="R4YZD5"/>
<gene>
    <name evidence="5" type="ORF">BN381_290161</name>
</gene>
<evidence type="ECO:0000313" key="6">
    <source>
        <dbReference type="Proteomes" id="UP000018291"/>
    </source>
</evidence>
<keyword evidence="2" id="KW-0067">ATP-binding</keyword>
<dbReference type="eggNOG" id="COG3177">
    <property type="taxonomic scope" value="Bacteria"/>
</dbReference>
<evidence type="ECO:0000259" key="4">
    <source>
        <dbReference type="PROSITE" id="PS51459"/>
    </source>
</evidence>
<keyword evidence="2" id="KW-0547">Nucleotide-binding</keyword>
<dbReference type="Pfam" id="PF13784">
    <property type="entry name" value="Fic_N"/>
    <property type="match status" value="1"/>
</dbReference>
<dbReference type="PANTHER" id="PTHR13504:SF38">
    <property type="entry name" value="FIDO DOMAIN-CONTAINING PROTEIN"/>
    <property type="match status" value="1"/>
</dbReference>
<dbReference type="HOGENOM" id="CLU_047250_1_0_11"/>
<dbReference type="GO" id="GO:0005524">
    <property type="term" value="F:ATP binding"/>
    <property type="evidence" value="ECO:0007669"/>
    <property type="project" value="UniProtKB-KW"/>
</dbReference>